<accession>A0A7R9JM18</accession>
<protein>
    <submittedName>
        <fullName evidence="1">(California timema) hypothetical protein</fullName>
    </submittedName>
</protein>
<sequence>MDIMFIYVFTCLAHPNSTQISIYHKLITTCFWCQQN</sequence>
<proteinExistence type="predicted"/>
<organism evidence="1">
    <name type="scientific">Timema californicum</name>
    <name type="common">California timema</name>
    <name type="synonym">Walking stick</name>
    <dbReference type="NCBI Taxonomy" id="61474"/>
    <lineage>
        <taxon>Eukaryota</taxon>
        <taxon>Metazoa</taxon>
        <taxon>Ecdysozoa</taxon>
        <taxon>Arthropoda</taxon>
        <taxon>Hexapoda</taxon>
        <taxon>Insecta</taxon>
        <taxon>Pterygota</taxon>
        <taxon>Neoptera</taxon>
        <taxon>Polyneoptera</taxon>
        <taxon>Phasmatodea</taxon>
        <taxon>Timematodea</taxon>
        <taxon>Timematoidea</taxon>
        <taxon>Timematidae</taxon>
        <taxon>Timema</taxon>
    </lineage>
</organism>
<reference evidence="1" key="1">
    <citation type="submission" date="2020-11" db="EMBL/GenBank/DDBJ databases">
        <authorList>
            <person name="Tran Van P."/>
        </authorList>
    </citation>
    <scope>NUCLEOTIDE SEQUENCE</scope>
</reference>
<dbReference type="AlphaFoldDB" id="A0A7R9JM18"/>
<evidence type="ECO:0000313" key="1">
    <source>
        <dbReference type="EMBL" id="CAD7580889.1"/>
    </source>
</evidence>
<gene>
    <name evidence="1" type="ORF">TCMB3V08_LOCUS13422</name>
</gene>
<dbReference type="EMBL" id="OE206579">
    <property type="protein sequence ID" value="CAD7580889.1"/>
    <property type="molecule type" value="Genomic_DNA"/>
</dbReference>
<name>A0A7R9JM18_TIMCA</name>